<dbReference type="EMBL" id="METE01000004">
    <property type="protein sequence ID" value="OGB85355.1"/>
    <property type="molecule type" value="Genomic_DNA"/>
</dbReference>
<dbReference type="STRING" id="1798539.A2994_01850"/>
<dbReference type="Proteomes" id="UP000179010">
    <property type="component" value="Unassembled WGS sequence"/>
</dbReference>
<comment type="caution">
    <text evidence="1">The sequence shown here is derived from an EMBL/GenBank/DDBJ whole genome shotgun (WGS) entry which is preliminary data.</text>
</comment>
<proteinExistence type="predicted"/>
<reference evidence="1 2" key="1">
    <citation type="journal article" date="2016" name="Nat. Commun.">
        <title>Thousands of microbial genomes shed light on interconnected biogeochemical processes in an aquifer system.</title>
        <authorList>
            <person name="Anantharaman K."/>
            <person name="Brown C.T."/>
            <person name="Hug L.A."/>
            <person name="Sharon I."/>
            <person name="Castelle C.J."/>
            <person name="Probst A.J."/>
            <person name="Thomas B.C."/>
            <person name="Singh A."/>
            <person name="Wilkins M.J."/>
            <person name="Karaoz U."/>
            <person name="Brodie E.L."/>
            <person name="Williams K.H."/>
            <person name="Hubbard S.S."/>
            <person name="Banfield J.F."/>
        </authorList>
    </citation>
    <scope>NUCLEOTIDE SEQUENCE [LARGE SCALE GENOMIC DNA]</scope>
</reference>
<name>A0A1F4PNZ7_UNCK3</name>
<evidence type="ECO:0000313" key="1">
    <source>
        <dbReference type="EMBL" id="OGB85355.1"/>
    </source>
</evidence>
<accession>A0A1F4PNZ7</accession>
<evidence type="ECO:0000313" key="2">
    <source>
        <dbReference type="Proteomes" id="UP000179010"/>
    </source>
</evidence>
<sequence length="63" mass="6746">MSKKANKVFLWLTEEWLIVLIAILILLAIAIGAASARTLFDPLLTSKTTRTLSASVGGSDDAE</sequence>
<gene>
    <name evidence="1" type="ORF">A2994_01850</name>
</gene>
<dbReference type="AlphaFoldDB" id="A0A1F4PNZ7"/>
<organism evidence="1 2">
    <name type="scientific">candidate division Kazan bacterium RIFCSPLOWO2_01_FULL_48_13</name>
    <dbReference type="NCBI Taxonomy" id="1798539"/>
    <lineage>
        <taxon>Bacteria</taxon>
        <taxon>Bacteria division Kazan-3B-28</taxon>
    </lineage>
</organism>
<protein>
    <submittedName>
        <fullName evidence="1">Uncharacterized protein</fullName>
    </submittedName>
</protein>